<dbReference type="EMBL" id="ASHM01042494">
    <property type="protein sequence ID" value="PNX82673.1"/>
    <property type="molecule type" value="Genomic_DNA"/>
</dbReference>
<comment type="caution">
    <text evidence="2">The sequence shown here is derived from an EMBL/GenBank/DDBJ whole genome shotgun (WGS) entry which is preliminary data.</text>
</comment>
<feature type="non-terminal residue" evidence="2">
    <location>
        <position position="1"/>
    </location>
</feature>
<dbReference type="ExpressionAtlas" id="A0A2K3LVX8">
    <property type="expression patterns" value="baseline"/>
</dbReference>
<dbReference type="AlphaFoldDB" id="A0A2K3LVX8"/>
<sequence>SDNETLYDVWERFKLCLKKCPNHGFDGHSQMQMFTQGLCPQTCMILDASAGGSLKNKDETEARELVKSMTQNEYRTQNDRGAKKKGEYWNWMLKVNYWLNKSSEEAKYLANFRKSYPNNNNLGYGWGNTQGQASAQQSIQPRPPSRMEETLTKFI</sequence>
<evidence type="ECO:0000256" key="1">
    <source>
        <dbReference type="SAM" id="MobiDB-lite"/>
    </source>
</evidence>
<feature type="compositionally biased region" description="Basic and acidic residues" evidence="1">
    <location>
        <begin position="145"/>
        <end position="155"/>
    </location>
</feature>
<gene>
    <name evidence="2" type="ORF">L195_g038705</name>
</gene>
<feature type="compositionally biased region" description="Polar residues" evidence="1">
    <location>
        <begin position="127"/>
        <end position="140"/>
    </location>
</feature>
<accession>A0A2K3LVX8</accession>
<reference evidence="2 3" key="1">
    <citation type="journal article" date="2014" name="Am. J. Bot.">
        <title>Genome assembly and annotation for red clover (Trifolium pratense; Fabaceae).</title>
        <authorList>
            <person name="Istvanek J."/>
            <person name="Jaros M."/>
            <person name="Krenek A."/>
            <person name="Repkova J."/>
        </authorList>
    </citation>
    <scope>NUCLEOTIDE SEQUENCE [LARGE SCALE GENOMIC DNA]</scope>
    <source>
        <strain evidence="3">cv. Tatra</strain>
        <tissue evidence="2">Young leaves</tissue>
    </source>
</reference>
<evidence type="ECO:0000313" key="3">
    <source>
        <dbReference type="Proteomes" id="UP000236291"/>
    </source>
</evidence>
<name>A0A2K3LVX8_TRIPR</name>
<evidence type="ECO:0000313" key="2">
    <source>
        <dbReference type="EMBL" id="PNX82673.1"/>
    </source>
</evidence>
<feature type="region of interest" description="Disordered" evidence="1">
    <location>
        <begin position="127"/>
        <end position="155"/>
    </location>
</feature>
<organism evidence="2 3">
    <name type="scientific">Trifolium pratense</name>
    <name type="common">Red clover</name>
    <dbReference type="NCBI Taxonomy" id="57577"/>
    <lineage>
        <taxon>Eukaryota</taxon>
        <taxon>Viridiplantae</taxon>
        <taxon>Streptophyta</taxon>
        <taxon>Embryophyta</taxon>
        <taxon>Tracheophyta</taxon>
        <taxon>Spermatophyta</taxon>
        <taxon>Magnoliopsida</taxon>
        <taxon>eudicotyledons</taxon>
        <taxon>Gunneridae</taxon>
        <taxon>Pentapetalae</taxon>
        <taxon>rosids</taxon>
        <taxon>fabids</taxon>
        <taxon>Fabales</taxon>
        <taxon>Fabaceae</taxon>
        <taxon>Papilionoideae</taxon>
        <taxon>50 kb inversion clade</taxon>
        <taxon>NPAAA clade</taxon>
        <taxon>Hologalegina</taxon>
        <taxon>IRL clade</taxon>
        <taxon>Trifolieae</taxon>
        <taxon>Trifolium</taxon>
    </lineage>
</organism>
<proteinExistence type="predicted"/>
<dbReference type="Proteomes" id="UP000236291">
    <property type="component" value="Unassembled WGS sequence"/>
</dbReference>
<protein>
    <recommendedName>
        <fullName evidence="4">Retrotransposon gag domain-containing protein</fullName>
    </recommendedName>
</protein>
<reference evidence="2 3" key="2">
    <citation type="journal article" date="2017" name="Front. Plant Sci.">
        <title>Gene Classification and Mining of Molecular Markers Useful in Red Clover (Trifolium pratense) Breeding.</title>
        <authorList>
            <person name="Istvanek J."/>
            <person name="Dluhosova J."/>
            <person name="Dluhos P."/>
            <person name="Patkova L."/>
            <person name="Nedelnik J."/>
            <person name="Repkova J."/>
        </authorList>
    </citation>
    <scope>NUCLEOTIDE SEQUENCE [LARGE SCALE GENOMIC DNA]</scope>
    <source>
        <strain evidence="3">cv. Tatra</strain>
        <tissue evidence="2">Young leaves</tissue>
    </source>
</reference>
<evidence type="ECO:0008006" key="4">
    <source>
        <dbReference type="Google" id="ProtNLM"/>
    </source>
</evidence>